<dbReference type="Pfam" id="PF13416">
    <property type="entry name" value="SBP_bac_8"/>
    <property type="match status" value="1"/>
</dbReference>
<dbReference type="PANTHER" id="PTHR30006">
    <property type="entry name" value="THIAMINE-BINDING PERIPLASMIC PROTEIN-RELATED"/>
    <property type="match status" value="1"/>
</dbReference>
<dbReference type="GO" id="GO:0015888">
    <property type="term" value="P:thiamine transport"/>
    <property type="evidence" value="ECO:0007669"/>
    <property type="project" value="TreeGrafter"/>
</dbReference>
<name>A0A4U9RIR4_HATHI</name>
<dbReference type="Gene3D" id="3.40.190.10">
    <property type="entry name" value="Periplasmic binding protein-like II"/>
    <property type="match status" value="2"/>
</dbReference>
<dbReference type="CDD" id="cd13544">
    <property type="entry name" value="PBP2_Fbp_like_1"/>
    <property type="match status" value="1"/>
</dbReference>
<dbReference type="PROSITE" id="PS51257">
    <property type="entry name" value="PROKAR_LIPOPROTEIN"/>
    <property type="match status" value="1"/>
</dbReference>
<dbReference type="OrthoDB" id="179400at2"/>
<dbReference type="EMBL" id="LR590481">
    <property type="protein sequence ID" value="VTQ91942.1"/>
    <property type="molecule type" value="Genomic_DNA"/>
</dbReference>
<dbReference type="GO" id="GO:0030288">
    <property type="term" value="C:outer membrane-bounded periplasmic space"/>
    <property type="evidence" value="ECO:0007669"/>
    <property type="project" value="TreeGrafter"/>
</dbReference>
<evidence type="ECO:0000313" key="4">
    <source>
        <dbReference type="Proteomes" id="UP000308489"/>
    </source>
</evidence>
<dbReference type="PIRSF" id="PIRSF002825">
    <property type="entry name" value="CfbpA"/>
    <property type="match status" value="1"/>
</dbReference>
<dbReference type="SUPFAM" id="SSF53850">
    <property type="entry name" value="Periplasmic binding protein-like II"/>
    <property type="match status" value="1"/>
</dbReference>
<accession>A0A4U9RIR4</accession>
<dbReference type="KEGG" id="hhw:NCTC503_01880"/>
<evidence type="ECO:0000313" key="3">
    <source>
        <dbReference type="EMBL" id="VTQ91942.1"/>
    </source>
</evidence>
<dbReference type="GO" id="GO:0030975">
    <property type="term" value="F:thiamine binding"/>
    <property type="evidence" value="ECO:0007669"/>
    <property type="project" value="TreeGrafter"/>
</dbReference>
<gene>
    <name evidence="3" type="ORF">NCTC503_01880</name>
</gene>
<dbReference type="PRINTS" id="PR00909">
    <property type="entry name" value="SPERMDNBNDNG"/>
</dbReference>
<evidence type="ECO:0000256" key="2">
    <source>
        <dbReference type="SAM" id="SignalP"/>
    </source>
</evidence>
<dbReference type="InterPro" id="IPR026045">
    <property type="entry name" value="Ferric-bd"/>
</dbReference>
<sequence>MKKKNRFLCMLISVVMVLSLTACNSSKATKEKEETSKDTNAKTEEKLGGTLKVVTTSEVYKPLFDKFTKETGVKVEFLSMSSGEVLSRTKAEGGKPMGDVWFGGGIDAFMQAKEEGLLEKCDFEESEKIVEPFKDKENYWFSKGLTIVGFISNNDVLKEKKLEAPKTWDDLKDPRYKGEILMSNPAVSGTNYAVVNSLLQNKGEEEGWKYFEALNKNIPFYSKRGKDPNQKTAAGEMAIGITYIDNSVEKLKNEKNVSIIYPTDGIPWMPDGVAVFKNASNMTAAKKFVSWVYKDENLRELAKLDGKDTIKLIKPSLEGVELSITKDKLLKQDLSLFGKNRKVVLEKWAKLVGDKGASK</sequence>
<feature type="chain" id="PRO_5038537085" evidence="2">
    <location>
        <begin position="29"/>
        <end position="359"/>
    </location>
</feature>
<keyword evidence="4" id="KW-1185">Reference proteome</keyword>
<dbReference type="PANTHER" id="PTHR30006:SF2">
    <property type="entry name" value="ABC TRANSPORTER SUBSTRATE-BINDING PROTEIN"/>
    <property type="match status" value="1"/>
</dbReference>
<dbReference type="GO" id="GO:0019808">
    <property type="term" value="F:polyamine binding"/>
    <property type="evidence" value="ECO:0007669"/>
    <property type="project" value="InterPro"/>
</dbReference>
<organism evidence="3 4">
    <name type="scientific">Hathewaya histolytica</name>
    <name type="common">Clostridium histolyticum</name>
    <dbReference type="NCBI Taxonomy" id="1498"/>
    <lineage>
        <taxon>Bacteria</taxon>
        <taxon>Bacillati</taxon>
        <taxon>Bacillota</taxon>
        <taxon>Clostridia</taxon>
        <taxon>Eubacteriales</taxon>
        <taxon>Clostridiaceae</taxon>
        <taxon>Hathewaya</taxon>
    </lineage>
</organism>
<dbReference type="GO" id="GO:0015846">
    <property type="term" value="P:polyamine transport"/>
    <property type="evidence" value="ECO:0007669"/>
    <property type="project" value="InterPro"/>
</dbReference>
<dbReference type="Proteomes" id="UP000308489">
    <property type="component" value="Chromosome 1"/>
</dbReference>
<keyword evidence="1 2" id="KW-0732">Signal</keyword>
<dbReference type="InterPro" id="IPR006059">
    <property type="entry name" value="SBP"/>
</dbReference>
<feature type="signal peptide" evidence="2">
    <location>
        <begin position="1"/>
        <end position="28"/>
    </location>
</feature>
<reference evidence="3 4" key="1">
    <citation type="submission" date="2019-05" db="EMBL/GenBank/DDBJ databases">
        <authorList>
            <consortium name="Pathogen Informatics"/>
        </authorList>
    </citation>
    <scope>NUCLEOTIDE SEQUENCE [LARGE SCALE GENOMIC DNA]</scope>
    <source>
        <strain evidence="3 4">NCTC503</strain>
    </source>
</reference>
<dbReference type="InterPro" id="IPR001188">
    <property type="entry name" value="Sperm_putr-bd"/>
</dbReference>
<dbReference type="GO" id="GO:0030976">
    <property type="term" value="F:thiamine pyrophosphate binding"/>
    <property type="evidence" value="ECO:0007669"/>
    <property type="project" value="TreeGrafter"/>
</dbReference>
<dbReference type="AlphaFoldDB" id="A0A4U9RIR4"/>
<dbReference type="RefSeq" id="WP_138210476.1">
    <property type="nucleotide sequence ID" value="NZ_CBCRUQ010000003.1"/>
</dbReference>
<protein>
    <submittedName>
        <fullName evidence="3">ABC transporter substrate-binding protein</fullName>
    </submittedName>
</protein>
<evidence type="ECO:0000256" key="1">
    <source>
        <dbReference type="ARBA" id="ARBA00022729"/>
    </source>
</evidence>
<proteinExistence type="predicted"/>